<dbReference type="Gene3D" id="1.10.565.10">
    <property type="entry name" value="Retinoid X Receptor"/>
    <property type="match status" value="1"/>
</dbReference>
<dbReference type="OMA" id="WHEEYLE"/>
<keyword evidence="1" id="KW-0805">Transcription regulation</keyword>
<dbReference type="SUPFAM" id="SSF48508">
    <property type="entry name" value="Nuclear receptor ligand-binding domain"/>
    <property type="match status" value="1"/>
</dbReference>
<protein>
    <submittedName>
        <fullName evidence="5">Nuclear receptor subfamily 2 group E member 1</fullName>
    </submittedName>
</protein>
<dbReference type="PANTHER" id="PTHR24083">
    <property type="entry name" value="NUCLEAR HORMONE RECEPTOR"/>
    <property type="match status" value="1"/>
</dbReference>
<dbReference type="AlphaFoldDB" id="A0A067R6X7"/>
<keyword evidence="2" id="KW-0804">Transcription</keyword>
<keyword evidence="6" id="KW-1185">Reference proteome</keyword>
<evidence type="ECO:0000256" key="1">
    <source>
        <dbReference type="ARBA" id="ARBA00023015"/>
    </source>
</evidence>
<evidence type="ECO:0000256" key="3">
    <source>
        <dbReference type="ARBA" id="ARBA00023170"/>
    </source>
</evidence>
<keyword evidence="3 5" id="KW-0675">Receptor</keyword>
<feature type="domain" description="NR LBD" evidence="4">
    <location>
        <begin position="52"/>
        <end position="306"/>
    </location>
</feature>
<dbReference type="STRING" id="136037.A0A067R6X7"/>
<dbReference type="PROSITE" id="PS51843">
    <property type="entry name" value="NR_LBD"/>
    <property type="match status" value="1"/>
</dbReference>
<evidence type="ECO:0000313" key="6">
    <source>
        <dbReference type="Proteomes" id="UP000027135"/>
    </source>
</evidence>
<proteinExistence type="predicted"/>
<dbReference type="InParanoid" id="A0A067R6X7"/>
<dbReference type="InterPro" id="IPR000536">
    <property type="entry name" value="Nucl_hrmn_rcpt_lig-bd"/>
</dbReference>
<accession>A0A067R6X7</accession>
<evidence type="ECO:0000313" key="5">
    <source>
        <dbReference type="EMBL" id="KDR18152.1"/>
    </source>
</evidence>
<evidence type="ECO:0000259" key="4">
    <source>
        <dbReference type="PROSITE" id="PS51843"/>
    </source>
</evidence>
<organism evidence="5 6">
    <name type="scientific">Zootermopsis nevadensis</name>
    <name type="common">Dampwood termite</name>
    <dbReference type="NCBI Taxonomy" id="136037"/>
    <lineage>
        <taxon>Eukaryota</taxon>
        <taxon>Metazoa</taxon>
        <taxon>Ecdysozoa</taxon>
        <taxon>Arthropoda</taxon>
        <taxon>Hexapoda</taxon>
        <taxon>Insecta</taxon>
        <taxon>Pterygota</taxon>
        <taxon>Neoptera</taxon>
        <taxon>Polyneoptera</taxon>
        <taxon>Dictyoptera</taxon>
        <taxon>Blattodea</taxon>
        <taxon>Blattoidea</taxon>
        <taxon>Termitoidae</taxon>
        <taxon>Termopsidae</taxon>
        <taxon>Zootermopsis</taxon>
    </lineage>
</organism>
<evidence type="ECO:0000256" key="2">
    <source>
        <dbReference type="ARBA" id="ARBA00023163"/>
    </source>
</evidence>
<dbReference type="EMBL" id="KK852700">
    <property type="protein sequence ID" value="KDR18152.1"/>
    <property type="molecule type" value="Genomic_DNA"/>
</dbReference>
<sequence length="308" mass="34116">MALYFKEPNSPPHGDLSGVLGVASVSRLLQSPPPQPPPSHPAVLDLALPKAPHPELPHPLYHANPFFCSPVAVAVPKFPLGPILTSPFPSHTTETLCESAARLLFMNVKWTKNVPAFTALDFQDQLLMLEQSWRELFVLGAAQYLLPLDIGQLMSLRGALVDRDSAKEASLLHEIKVFHSTVTKFKDHNVDPYEYACLRAIVLFRATDVDSGSSSASSNKNSTTGIDRRTLANPATVATLQDHTQYTLKKYNDTVHPRDPVRFGKLLLLLPTLRTVSAATIEELFFRRTIGDIPIERIICDMYKTTDI</sequence>
<dbReference type="Pfam" id="PF00104">
    <property type="entry name" value="Hormone_recep"/>
    <property type="match status" value="1"/>
</dbReference>
<dbReference type="SMART" id="SM00430">
    <property type="entry name" value="HOLI"/>
    <property type="match status" value="1"/>
</dbReference>
<dbReference type="InterPro" id="IPR001723">
    <property type="entry name" value="Nuclear_hrmn_rcpt"/>
</dbReference>
<dbReference type="InterPro" id="IPR050274">
    <property type="entry name" value="Nuclear_hormone_rcpt_NR2"/>
</dbReference>
<dbReference type="PRINTS" id="PR00398">
    <property type="entry name" value="STRDHORMONER"/>
</dbReference>
<dbReference type="eggNOG" id="KOG3575">
    <property type="taxonomic scope" value="Eukaryota"/>
</dbReference>
<gene>
    <name evidence="5" type="ORF">L798_08012</name>
</gene>
<dbReference type="InterPro" id="IPR035500">
    <property type="entry name" value="NHR-like_dom_sf"/>
</dbReference>
<dbReference type="Proteomes" id="UP000027135">
    <property type="component" value="Unassembled WGS sequence"/>
</dbReference>
<dbReference type="FunCoup" id="A0A067R6X7">
    <property type="interactions" value="61"/>
</dbReference>
<reference evidence="5 6" key="1">
    <citation type="journal article" date="2014" name="Nat. Commun.">
        <title>Molecular traces of alternative social organization in a termite genome.</title>
        <authorList>
            <person name="Terrapon N."/>
            <person name="Li C."/>
            <person name="Robertson H.M."/>
            <person name="Ji L."/>
            <person name="Meng X."/>
            <person name="Booth W."/>
            <person name="Chen Z."/>
            <person name="Childers C.P."/>
            <person name="Glastad K.M."/>
            <person name="Gokhale K."/>
            <person name="Gowin J."/>
            <person name="Gronenberg W."/>
            <person name="Hermansen R.A."/>
            <person name="Hu H."/>
            <person name="Hunt B.G."/>
            <person name="Huylmans A.K."/>
            <person name="Khalil S.M."/>
            <person name="Mitchell R.D."/>
            <person name="Munoz-Torres M.C."/>
            <person name="Mustard J.A."/>
            <person name="Pan H."/>
            <person name="Reese J.T."/>
            <person name="Scharf M.E."/>
            <person name="Sun F."/>
            <person name="Vogel H."/>
            <person name="Xiao J."/>
            <person name="Yang W."/>
            <person name="Yang Z."/>
            <person name="Yang Z."/>
            <person name="Zhou J."/>
            <person name="Zhu J."/>
            <person name="Brent C.S."/>
            <person name="Elsik C.G."/>
            <person name="Goodisman M.A."/>
            <person name="Liberles D.A."/>
            <person name="Roe R.M."/>
            <person name="Vargo E.L."/>
            <person name="Vilcinskas A."/>
            <person name="Wang J."/>
            <person name="Bornberg-Bauer E."/>
            <person name="Korb J."/>
            <person name="Zhang G."/>
            <person name="Liebig J."/>
        </authorList>
    </citation>
    <scope>NUCLEOTIDE SEQUENCE [LARGE SCALE GENOMIC DNA]</scope>
    <source>
        <tissue evidence="5">Whole organism</tissue>
    </source>
</reference>
<name>A0A067R6X7_ZOONE</name>